<evidence type="ECO:0000256" key="1">
    <source>
        <dbReference type="SAM" id="Phobius"/>
    </source>
</evidence>
<keyword evidence="1" id="KW-0472">Membrane</keyword>
<dbReference type="AlphaFoldDB" id="A0ABD5XZY6"/>
<evidence type="ECO:0000313" key="3">
    <source>
        <dbReference type="EMBL" id="MFC7139189.1"/>
    </source>
</evidence>
<dbReference type="EMBL" id="JBHTAS010000001">
    <property type="protein sequence ID" value="MFC7139189.1"/>
    <property type="molecule type" value="Genomic_DNA"/>
</dbReference>
<dbReference type="RefSeq" id="WP_274324787.1">
    <property type="nucleotide sequence ID" value="NZ_CP118158.1"/>
</dbReference>
<organism evidence="3 4">
    <name type="scientific">Halosimplex aquaticum</name>
    <dbReference type="NCBI Taxonomy" id="3026162"/>
    <lineage>
        <taxon>Archaea</taxon>
        <taxon>Methanobacteriati</taxon>
        <taxon>Methanobacteriota</taxon>
        <taxon>Stenosarchaea group</taxon>
        <taxon>Halobacteria</taxon>
        <taxon>Halobacteriales</taxon>
        <taxon>Haloarculaceae</taxon>
        <taxon>Halosimplex</taxon>
    </lineage>
</organism>
<keyword evidence="1" id="KW-1133">Transmembrane helix</keyword>
<evidence type="ECO:0000313" key="4">
    <source>
        <dbReference type="Proteomes" id="UP001596432"/>
    </source>
</evidence>
<feature type="domain" description="DUF6199" evidence="2">
    <location>
        <begin position="10"/>
        <end position="70"/>
    </location>
</feature>
<name>A0ABD5XZY6_9EURY</name>
<sequence>MVALWRLVVGGVAAVLGVAWVLAPTRMSRLQTRVLYFGLADDDYEQTDRQQLLGRVSGAILAVLGVAFALGLSL</sequence>
<gene>
    <name evidence="3" type="ORF">ACFQMA_04970</name>
</gene>
<reference evidence="3 4" key="1">
    <citation type="journal article" date="2019" name="Int. J. Syst. Evol. Microbiol.">
        <title>The Global Catalogue of Microorganisms (GCM) 10K type strain sequencing project: providing services to taxonomists for standard genome sequencing and annotation.</title>
        <authorList>
            <consortium name="The Broad Institute Genomics Platform"/>
            <consortium name="The Broad Institute Genome Sequencing Center for Infectious Disease"/>
            <person name="Wu L."/>
            <person name="Ma J."/>
        </authorList>
    </citation>
    <scope>NUCLEOTIDE SEQUENCE [LARGE SCALE GENOMIC DNA]</scope>
    <source>
        <strain evidence="3 4">XZYJT29</strain>
    </source>
</reference>
<feature type="transmembrane region" description="Helical" evidence="1">
    <location>
        <begin position="6"/>
        <end position="23"/>
    </location>
</feature>
<keyword evidence="4" id="KW-1185">Reference proteome</keyword>
<comment type="caution">
    <text evidence="3">The sequence shown here is derived from an EMBL/GenBank/DDBJ whole genome shotgun (WGS) entry which is preliminary data.</text>
</comment>
<dbReference type="Pfam" id="PF19701">
    <property type="entry name" value="DUF6199"/>
    <property type="match status" value="1"/>
</dbReference>
<keyword evidence="1" id="KW-0812">Transmembrane</keyword>
<proteinExistence type="predicted"/>
<dbReference type="Proteomes" id="UP001596432">
    <property type="component" value="Unassembled WGS sequence"/>
</dbReference>
<dbReference type="GeneID" id="78819440"/>
<accession>A0ABD5XZY6</accession>
<dbReference type="InterPro" id="IPR045679">
    <property type="entry name" value="DUF6199"/>
</dbReference>
<evidence type="ECO:0000259" key="2">
    <source>
        <dbReference type="Pfam" id="PF19701"/>
    </source>
</evidence>
<protein>
    <recommendedName>
        <fullName evidence="2">DUF6199 domain-containing protein</fullName>
    </recommendedName>
</protein>
<feature type="transmembrane region" description="Helical" evidence="1">
    <location>
        <begin position="52"/>
        <end position="72"/>
    </location>
</feature>